<dbReference type="Pfam" id="PF00581">
    <property type="entry name" value="Rhodanese"/>
    <property type="match status" value="1"/>
</dbReference>
<dbReference type="CDD" id="cd00757">
    <property type="entry name" value="ThiF_MoeB_HesA_family"/>
    <property type="match status" value="1"/>
</dbReference>
<evidence type="ECO:0000313" key="3">
    <source>
        <dbReference type="Proteomes" id="UP001560573"/>
    </source>
</evidence>
<dbReference type="SMART" id="SM00450">
    <property type="entry name" value="RHOD"/>
    <property type="match status" value="1"/>
</dbReference>
<dbReference type="SUPFAM" id="SSF69572">
    <property type="entry name" value="Activating enzymes of the ubiquitin-like proteins"/>
    <property type="match status" value="1"/>
</dbReference>
<accession>A0ABV3ZLY4</accession>
<sequence length="362" mass="39502">MLSQKEQARYQRQLILPEIGVPGQLKLQAAKVLVIGAGGLGCPVLQYLAAAGVGTLGIVDGDVVEESNLQRQILYTSADVSKPKAVVAKARIEQLNPFVTIEAHTVFISSDNALEIIKPYDIVVDGSDNFATRYMVNDACVMLNKPLVFGSIYKFEGQVAVFNYNDGPTYRCLFPEAPNVDEVPNCATIGVVASLPGIIGTIQANEVIKIITQHGEVLSGKLWVMDVATMQTQVLQFSKNPSNKNITHLRQQSAVCSSKGEAISFTRLKEVLENSIVQLVDVREKEEHKIRNIGGLNIPLSTFKDNFQQMDPKITTVLYCAAGVRSRTAMELLVNNGFKEVYSLENGISGINTTANPLFDDV</sequence>
<reference evidence="2 3" key="1">
    <citation type="submission" date="2023-07" db="EMBL/GenBank/DDBJ databases">
        <authorList>
            <person name="Lian W.-H."/>
        </authorList>
    </citation>
    <scope>NUCLEOTIDE SEQUENCE [LARGE SCALE GENOMIC DNA]</scope>
    <source>
        <strain evidence="2 3">SYSU DXS3180</strain>
    </source>
</reference>
<dbReference type="InterPro" id="IPR035985">
    <property type="entry name" value="Ubiquitin-activating_enz"/>
</dbReference>
<dbReference type="Gene3D" id="3.40.50.720">
    <property type="entry name" value="NAD(P)-binding Rossmann-like Domain"/>
    <property type="match status" value="1"/>
</dbReference>
<evidence type="ECO:0000259" key="1">
    <source>
        <dbReference type="PROSITE" id="PS50206"/>
    </source>
</evidence>
<dbReference type="NCBIfam" id="NF004281">
    <property type="entry name" value="PRK05690.1"/>
    <property type="match status" value="1"/>
</dbReference>
<feature type="domain" description="Rhodanese" evidence="1">
    <location>
        <begin position="277"/>
        <end position="360"/>
    </location>
</feature>
<protein>
    <submittedName>
        <fullName evidence="2">HesA/MoeB/ThiF family protein</fullName>
    </submittedName>
</protein>
<dbReference type="Proteomes" id="UP001560573">
    <property type="component" value="Unassembled WGS sequence"/>
</dbReference>
<proteinExistence type="predicted"/>
<dbReference type="InterPro" id="IPR045886">
    <property type="entry name" value="ThiF/MoeB/HesA"/>
</dbReference>
<dbReference type="PANTHER" id="PTHR10953">
    <property type="entry name" value="UBIQUITIN-ACTIVATING ENZYME E1"/>
    <property type="match status" value="1"/>
</dbReference>
<dbReference type="CDD" id="cd00158">
    <property type="entry name" value="RHOD"/>
    <property type="match status" value="1"/>
</dbReference>
<comment type="caution">
    <text evidence="2">The sequence shown here is derived from an EMBL/GenBank/DDBJ whole genome shotgun (WGS) entry which is preliminary data.</text>
</comment>
<dbReference type="Gene3D" id="3.40.250.10">
    <property type="entry name" value="Rhodanese-like domain"/>
    <property type="match status" value="1"/>
</dbReference>
<dbReference type="PROSITE" id="PS50206">
    <property type="entry name" value="RHODANESE_3"/>
    <property type="match status" value="1"/>
</dbReference>
<dbReference type="InterPro" id="IPR036873">
    <property type="entry name" value="Rhodanese-like_dom_sf"/>
</dbReference>
<dbReference type="PANTHER" id="PTHR10953:SF102">
    <property type="entry name" value="ADENYLYLTRANSFERASE AND SULFURTRANSFERASE MOCS3"/>
    <property type="match status" value="1"/>
</dbReference>
<gene>
    <name evidence="2" type="ORF">QTN47_23815</name>
</gene>
<keyword evidence="3" id="KW-1185">Reference proteome</keyword>
<evidence type="ECO:0000313" key="2">
    <source>
        <dbReference type="EMBL" id="MEX6690560.1"/>
    </source>
</evidence>
<dbReference type="InterPro" id="IPR000594">
    <property type="entry name" value="ThiF_NAD_FAD-bd"/>
</dbReference>
<dbReference type="EMBL" id="JAULBC010000009">
    <property type="protein sequence ID" value="MEX6690560.1"/>
    <property type="molecule type" value="Genomic_DNA"/>
</dbReference>
<dbReference type="RefSeq" id="WP_369331973.1">
    <property type="nucleotide sequence ID" value="NZ_JAULBC010000009.1"/>
</dbReference>
<dbReference type="Pfam" id="PF00899">
    <property type="entry name" value="ThiF"/>
    <property type="match status" value="1"/>
</dbReference>
<organism evidence="2 3">
    <name type="scientific">Danxiaibacter flavus</name>
    <dbReference type="NCBI Taxonomy" id="3049108"/>
    <lineage>
        <taxon>Bacteria</taxon>
        <taxon>Pseudomonadati</taxon>
        <taxon>Bacteroidota</taxon>
        <taxon>Chitinophagia</taxon>
        <taxon>Chitinophagales</taxon>
        <taxon>Chitinophagaceae</taxon>
        <taxon>Danxiaibacter</taxon>
    </lineage>
</organism>
<name>A0ABV3ZLY4_9BACT</name>
<dbReference type="InterPro" id="IPR001763">
    <property type="entry name" value="Rhodanese-like_dom"/>
</dbReference>